<organism evidence="1">
    <name type="scientific">viral metagenome</name>
    <dbReference type="NCBI Taxonomy" id="1070528"/>
    <lineage>
        <taxon>unclassified sequences</taxon>
        <taxon>metagenomes</taxon>
        <taxon>organismal metagenomes</taxon>
    </lineage>
</organism>
<dbReference type="AlphaFoldDB" id="A0A6C0CQ11"/>
<accession>A0A6C0CQ11</accession>
<proteinExistence type="predicted"/>
<name>A0A6C0CQ11_9ZZZZ</name>
<evidence type="ECO:0000313" key="1">
    <source>
        <dbReference type="EMBL" id="QHT05779.1"/>
    </source>
</evidence>
<protein>
    <submittedName>
        <fullName evidence="1">Uncharacterized protein</fullName>
    </submittedName>
</protein>
<dbReference type="EMBL" id="MN739459">
    <property type="protein sequence ID" value="QHT05779.1"/>
    <property type="molecule type" value="Genomic_DNA"/>
</dbReference>
<reference evidence="1" key="1">
    <citation type="journal article" date="2020" name="Nature">
        <title>Giant virus diversity and host interactions through global metagenomics.</title>
        <authorList>
            <person name="Schulz F."/>
            <person name="Roux S."/>
            <person name="Paez-Espino D."/>
            <person name="Jungbluth S."/>
            <person name="Walsh D.A."/>
            <person name="Denef V.J."/>
            <person name="McMahon K.D."/>
            <person name="Konstantinidis K.T."/>
            <person name="Eloe-Fadrosh E.A."/>
            <person name="Kyrpides N.C."/>
            <person name="Woyke T."/>
        </authorList>
    </citation>
    <scope>NUCLEOTIDE SEQUENCE</scope>
    <source>
        <strain evidence="1">GVMAG-M-3300021389-45</strain>
    </source>
</reference>
<sequence>MYKVVVSKNSVQIPAVIDSDDDNDEVRNLRVTKIYEKEKEEKMKIKFPEIDYAHISVDVMGSYTAIGDNSGNIKVSKIPTFRDAVDILETKLSTIKSNVSLLDSTVLAFKDDLINADKKTETDFSAFKTEFSTFKTETRDTIISYQAETDDSVLHFKKIIGGYQEDLDREKLKTTNLQERILVMEQAYYAMLERVSELENN</sequence>